<comment type="function">
    <text evidence="3">Catalyzes the stereoinversion of LL-2,6-diaminopimelate (L,L-DAP) to meso-diaminopimelate (meso-DAP), a precursor of L-lysine and an essential component of the bacterial peptidoglycan.</text>
</comment>
<gene>
    <name evidence="3 5" type="primary">dapF</name>
    <name evidence="5" type="ORF">GCM10007878_15750</name>
</gene>
<dbReference type="SUPFAM" id="SSF54506">
    <property type="entry name" value="Diaminopimelate epimerase-like"/>
    <property type="match status" value="1"/>
</dbReference>
<name>A0ABQ5ZYP4_9GAMM</name>
<feature type="binding site" evidence="3">
    <location>
        <begin position="210"/>
        <end position="211"/>
    </location>
    <ligand>
        <name>substrate</name>
    </ligand>
</feature>
<comment type="subcellular location">
    <subcellularLocation>
        <location evidence="3">Cytoplasm</location>
    </subcellularLocation>
</comment>
<dbReference type="PANTHER" id="PTHR31689:SF0">
    <property type="entry name" value="DIAMINOPIMELATE EPIMERASE"/>
    <property type="match status" value="1"/>
</dbReference>
<dbReference type="InterPro" id="IPR001653">
    <property type="entry name" value="DAP_epimerase_DapF"/>
</dbReference>
<comment type="caution">
    <text evidence="5">The sequence shown here is derived from an EMBL/GenBank/DDBJ whole genome shotgun (WGS) entry which is preliminary data.</text>
</comment>
<reference evidence="6" key="1">
    <citation type="journal article" date="2019" name="Int. J. Syst. Evol. Microbiol.">
        <title>The Global Catalogue of Microorganisms (GCM) 10K type strain sequencing project: providing services to taxonomists for standard genome sequencing and annotation.</title>
        <authorList>
            <consortium name="The Broad Institute Genomics Platform"/>
            <consortium name="The Broad Institute Genome Sequencing Center for Infectious Disease"/>
            <person name="Wu L."/>
            <person name="Ma J."/>
        </authorList>
    </citation>
    <scope>NUCLEOTIDE SEQUENCE [LARGE SCALE GENOMIC DNA]</scope>
    <source>
        <strain evidence="6">NBRC 100033</strain>
    </source>
</reference>
<dbReference type="Proteomes" id="UP001156682">
    <property type="component" value="Unassembled WGS sequence"/>
</dbReference>
<dbReference type="PANTHER" id="PTHR31689">
    <property type="entry name" value="DIAMINOPIMELATE EPIMERASE, CHLOROPLASTIC"/>
    <property type="match status" value="1"/>
</dbReference>
<evidence type="ECO:0000313" key="5">
    <source>
        <dbReference type="EMBL" id="GLR64137.1"/>
    </source>
</evidence>
<feature type="binding site" evidence="3">
    <location>
        <position position="159"/>
    </location>
    <ligand>
        <name>substrate</name>
    </ligand>
</feature>
<keyword evidence="2 3" id="KW-0413">Isomerase</keyword>
<accession>A0ABQ5ZYP4</accession>
<feature type="binding site" evidence="3">
    <location>
        <begin position="76"/>
        <end position="77"/>
    </location>
    <ligand>
        <name>substrate</name>
    </ligand>
</feature>
<feature type="binding site" evidence="3">
    <location>
        <begin position="220"/>
        <end position="221"/>
    </location>
    <ligand>
        <name>substrate</name>
    </ligand>
</feature>
<keyword evidence="3" id="KW-0963">Cytoplasm</keyword>
<feature type="binding site" evidence="3">
    <location>
        <position position="66"/>
    </location>
    <ligand>
        <name>substrate</name>
    </ligand>
</feature>
<comment type="pathway">
    <text evidence="3">Amino-acid biosynthesis; L-lysine biosynthesis via DAP pathway; DL-2,6-diaminopimelate from LL-2,6-diaminopimelate: step 1/1.</text>
</comment>
<comment type="caution">
    <text evidence="3">Lacks conserved residue(s) required for the propagation of feature annotation.</text>
</comment>
<feature type="binding site" evidence="3">
    <location>
        <position position="13"/>
    </location>
    <ligand>
        <name>substrate</name>
    </ligand>
</feature>
<dbReference type="HAMAP" id="MF_00197">
    <property type="entry name" value="DAP_epimerase"/>
    <property type="match status" value="1"/>
</dbReference>
<protein>
    <recommendedName>
        <fullName evidence="3 4">Diaminopimelate epimerase</fullName>
        <shortName evidence="3">DAP epimerase</shortName>
        <ecNumber evidence="3 4">5.1.1.7</ecNumber>
    </recommendedName>
    <alternativeName>
        <fullName evidence="3">PLP-independent amino acid racemase</fullName>
    </alternativeName>
</protein>
<dbReference type="EMBL" id="BSOR01000027">
    <property type="protein sequence ID" value="GLR64137.1"/>
    <property type="molecule type" value="Genomic_DNA"/>
</dbReference>
<organism evidence="5 6">
    <name type="scientific">Marinospirillum insulare</name>
    <dbReference type="NCBI Taxonomy" id="217169"/>
    <lineage>
        <taxon>Bacteria</taxon>
        <taxon>Pseudomonadati</taxon>
        <taxon>Pseudomonadota</taxon>
        <taxon>Gammaproteobacteria</taxon>
        <taxon>Oceanospirillales</taxon>
        <taxon>Oceanospirillaceae</taxon>
        <taxon>Marinospirillum</taxon>
    </lineage>
</organism>
<comment type="subunit">
    <text evidence="3">Homodimer.</text>
</comment>
<dbReference type="NCBIfam" id="TIGR00652">
    <property type="entry name" value="DapF"/>
    <property type="match status" value="1"/>
</dbReference>
<evidence type="ECO:0000256" key="2">
    <source>
        <dbReference type="ARBA" id="ARBA00023235"/>
    </source>
</evidence>
<keyword evidence="3" id="KW-0028">Amino-acid biosynthesis</keyword>
<feature type="binding site" evidence="3">
    <location>
        <position position="46"/>
    </location>
    <ligand>
        <name>substrate</name>
    </ligand>
</feature>
<dbReference type="EC" id="5.1.1.7" evidence="3 4"/>
<keyword evidence="3" id="KW-0457">Lysine biosynthesis</keyword>
<feature type="site" description="Important for dimerization" evidence="3">
    <location>
        <position position="270"/>
    </location>
</feature>
<comment type="similarity">
    <text evidence="1 3">Belongs to the diaminopimelate epimerase family.</text>
</comment>
<sequence length="276" mass="30454">MLVHFTKMHGLGNDFMVVDQISQKVRLRSEHVRRLSDRNLGVGFDQLLIVDPPSDPEFDFCYRIFNADGTEEKNSGNGARCFAVFVHEKKLTCKKTLKVETAGGPLLVTLNDNGQVTVDMGKPNLDPPSLPFNVETQAISYPLKLAEQQLDIGAVSIGNPHVITRVDDVINTAVDRLGAEIENHPCFPNRVNAGFLQVLSRTQGRLRVYERGIGEILASGTGASAAMVYGRLQGWFDSRVEIQLPGGRLQIEWSGEGHSVKLTGPVQRVFEGQIFL</sequence>
<evidence type="ECO:0000256" key="4">
    <source>
        <dbReference type="NCBIfam" id="TIGR00652"/>
    </source>
</evidence>
<proteinExistence type="inferred from homology"/>
<feature type="site" description="Could be important to modulate the pK values of the two catalytic cysteine residues" evidence="3">
    <location>
        <position position="161"/>
    </location>
</feature>
<keyword evidence="6" id="KW-1185">Reference proteome</keyword>
<comment type="catalytic activity">
    <reaction evidence="3">
        <text>(2S,6S)-2,6-diaminopimelate = meso-2,6-diaminopimelate</text>
        <dbReference type="Rhea" id="RHEA:15393"/>
        <dbReference type="ChEBI" id="CHEBI:57609"/>
        <dbReference type="ChEBI" id="CHEBI:57791"/>
        <dbReference type="EC" id="5.1.1.7"/>
    </reaction>
</comment>
<dbReference type="Pfam" id="PF01678">
    <property type="entry name" value="DAP_epimerase"/>
    <property type="match status" value="2"/>
</dbReference>
<evidence type="ECO:0000256" key="1">
    <source>
        <dbReference type="ARBA" id="ARBA00010219"/>
    </source>
</evidence>
<dbReference type="RefSeq" id="WP_027851011.1">
    <property type="nucleotide sequence ID" value="NZ_BSOR01000027.1"/>
</dbReference>
<feature type="site" description="Could be important to modulate the pK values of the two catalytic cysteine residues" evidence="3">
    <location>
        <position position="210"/>
    </location>
</feature>
<evidence type="ECO:0000313" key="6">
    <source>
        <dbReference type="Proteomes" id="UP001156682"/>
    </source>
</evidence>
<feature type="binding site" evidence="3">
    <location>
        <position position="192"/>
    </location>
    <ligand>
        <name>substrate</name>
    </ligand>
</feature>
<dbReference type="Gene3D" id="3.10.310.10">
    <property type="entry name" value="Diaminopimelate Epimerase, Chain A, domain 1"/>
    <property type="match status" value="2"/>
</dbReference>
<evidence type="ECO:0000256" key="3">
    <source>
        <dbReference type="HAMAP-Rule" id="MF_00197"/>
    </source>
</evidence>